<reference evidence="4 5" key="1">
    <citation type="journal article" date="2019" name="Antonie Van Leeuwenhoek">
        <title>Description of 'Ca. Methylobacter oryzae' KRF1, a novel species from the environmentally important Methylobacter clade 2.</title>
        <authorList>
            <person name="Khatri K."/>
            <person name="Mohite J.A."/>
            <person name="Pandit P.S."/>
            <person name="Bahulikar R."/>
            <person name="Rahalkar M.C."/>
        </authorList>
    </citation>
    <scope>NUCLEOTIDE SEQUENCE [LARGE SCALE GENOMIC DNA]</scope>
    <source>
        <strain evidence="4 5">KRF1</strain>
    </source>
</reference>
<dbReference type="InterPro" id="IPR031730">
    <property type="entry name" value="Carbam_trans_C"/>
</dbReference>
<protein>
    <submittedName>
        <fullName evidence="4">Carbamoyltransferase</fullName>
    </submittedName>
</protein>
<evidence type="ECO:0000259" key="2">
    <source>
        <dbReference type="Pfam" id="PF02543"/>
    </source>
</evidence>
<name>A0ABY3C7T5_9GAMM</name>
<dbReference type="EMBL" id="RYFG02000109">
    <property type="protein sequence ID" value="TRW92089.1"/>
    <property type="molecule type" value="Genomic_DNA"/>
</dbReference>
<sequence length="678" mass="76904">MLVLGLSGGCDSVFDRNFKLFEDAHHDTAAVLMEDGKVVAGIEEERLIRIKHTGKIWRFAVLFCLQQANKTLEDIDYIAIYSNEDILNKVLKKYQICNPLLAEIGDARKLYRYLFQSEFGFCLRDEQLVFVDHHISHAATAYYMSGFNDSLILTIDALGDTLSTNVIDARNKRFDNLLSKSESDSIGILYLDVIRFLGYRIFDEYKVMGLAPYGCSETYKEQLRRLYTLLPNGDYTLHRERVIELFSITNPRKKDAPFTQVHTDIAAALQEAIEEIVFHILSHFQQVTGHTRLVISGGVGQSSSMNGKILRSGLFKDVFVPSFAGDSGCAYGAAAYAAHQMQPELPFARASHAYWGTQIHDDEIGETLDAWRPFLHIEKMDNRSEQVSDLMIDGAVIGWVQGRSEFGPRSLGNRSILADPRVATHKETINAMIKMRESYRPFAPSVLEERVLDFFEVPGENAEFPFMSFVLNVKPEWREQLPAITHIDGSARLQTVSRTSNPRYWELIDAFGRKTGIPVLLNTSFNNHAEPIVDSINDAVVCYLTSGLDYLVVGDYLARKKDWQPSDMSGLIVSLPKAALLLREDYYVNHSERGFTYSLAWNYDTARDHDYDPTRRPHALSEPWYKILQAADGKQSVRQLMFILGFSNEQQAQVLEELPGLWSDRLVVLRPGSGNDNF</sequence>
<feature type="domain" description="Carbamoyltransferase C-terminal" evidence="3">
    <location>
        <begin position="389"/>
        <end position="560"/>
    </location>
</feature>
<dbReference type="Pfam" id="PF02543">
    <property type="entry name" value="Carbam_trans_N"/>
    <property type="match status" value="1"/>
</dbReference>
<feature type="domain" description="Carbamoyltransferase" evidence="2">
    <location>
        <begin position="25"/>
        <end position="334"/>
    </location>
</feature>
<dbReference type="InterPro" id="IPR038152">
    <property type="entry name" value="Carbam_trans_C_sf"/>
</dbReference>
<dbReference type="Pfam" id="PF16861">
    <property type="entry name" value="Carbam_trans_C"/>
    <property type="match status" value="1"/>
</dbReference>
<dbReference type="InterPro" id="IPR043129">
    <property type="entry name" value="ATPase_NBD"/>
</dbReference>
<evidence type="ECO:0000259" key="3">
    <source>
        <dbReference type="Pfam" id="PF16861"/>
    </source>
</evidence>
<accession>A0ABY3C7T5</accession>
<dbReference type="PANTHER" id="PTHR34847:SF1">
    <property type="entry name" value="NODULATION PROTEIN U"/>
    <property type="match status" value="1"/>
</dbReference>
<keyword evidence="5" id="KW-1185">Reference proteome</keyword>
<evidence type="ECO:0000313" key="5">
    <source>
        <dbReference type="Proteomes" id="UP000733744"/>
    </source>
</evidence>
<dbReference type="Proteomes" id="UP000733744">
    <property type="component" value="Unassembled WGS sequence"/>
</dbReference>
<dbReference type="PANTHER" id="PTHR34847">
    <property type="entry name" value="NODULATION PROTEIN U"/>
    <property type="match status" value="1"/>
</dbReference>
<comment type="caution">
    <text evidence="4">The sequence shown here is derived from an EMBL/GenBank/DDBJ whole genome shotgun (WGS) entry which is preliminary data.</text>
</comment>
<dbReference type="Gene3D" id="3.90.870.20">
    <property type="entry name" value="Carbamoyltransferase, C-terminal domain"/>
    <property type="match status" value="1"/>
</dbReference>
<dbReference type="InterPro" id="IPR051338">
    <property type="entry name" value="NodU/CmcH_Carbamoyltrnsfr"/>
</dbReference>
<proteinExistence type="inferred from homology"/>
<dbReference type="RefSeq" id="WP_127028375.1">
    <property type="nucleotide sequence ID" value="NZ_RYFG02000109.1"/>
</dbReference>
<dbReference type="SUPFAM" id="SSF53067">
    <property type="entry name" value="Actin-like ATPase domain"/>
    <property type="match status" value="1"/>
</dbReference>
<comment type="similarity">
    <text evidence="1">Belongs to the NodU/CmcH family.</text>
</comment>
<dbReference type="CDD" id="cd24099">
    <property type="entry name" value="ASKHA_NBD_NovN-like_N"/>
    <property type="match status" value="1"/>
</dbReference>
<dbReference type="Gene3D" id="3.30.420.40">
    <property type="match status" value="2"/>
</dbReference>
<gene>
    <name evidence="4" type="ORF">EKO24_015610</name>
</gene>
<organism evidence="4 5">
    <name type="scientific">Candidatus Methylobacter oryzae</name>
    <dbReference type="NCBI Taxonomy" id="2497749"/>
    <lineage>
        <taxon>Bacteria</taxon>
        <taxon>Pseudomonadati</taxon>
        <taxon>Pseudomonadota</taxon>
        <taxon>Gammaproteobacteria</taxon>
        <taxon>Methylococcales</taxon>
        <taxon>Methylococcaceae</taxon>
        <taxon>Methylobacter</taxon>
    </lineage>
</organism>
<dbReference type="InterPro" id="IPR003696">
    <property type="entry name" value="Carbtransf_dom"/>
</dbReference>
<evidence type="ECO:0000256" key="1">
    <source>
        <dbReference type="ARBA" id="ARBA00006129"/>
    </source>
</evidence>
<evidence type="ECO:0000313" key="4">
    <source>
        <dbReference type="EMBL" id="TRW92089.1"/>
    </source>
</evidence>